<evidence type="ECO:0000259" key="1">
    <source>
        <dbReference type="Pfam" id="PF17885"/>
    </source>
</evidence>
<protein>
    <recommendedName>
        <fullName evidence="1">Styrene monooxygenase StyA putative substrate binding domain-containing protein</fullName>
    </recommendedName>
</protein>
<accession>A0A0C2VTB4</accession>
<gene>
    <name evidence="2" type="ORF">BS297_22590</name>
</gene>
<dbReference type="Pfam" id="PF17885">
    <property type="entry name" value="Smoa_sbd"/>
    <property type="match status" value="1"/>
</dbReference>
<sequence>MRHNSLRGAVTIVGAGQAGLTLGIGLLQYGYTVTIVSDRSPDQIRNGRVTSSQCMFDMANGIERSFGLSLWDEECPKIAGMSVSAFAPTEPPALFNQWSARFARPARSVDQRLKMSTWMEEFERRGGQLVIDTASVASLEQYCQESDLVIVAAGKGEIAQLFERDTSRSPFTSPQRSLAMLYVSGLERPDGDALVEFNVVPGVGEYLTYPALAETGPCDIMLFEANLGGPMDIWNGAADGTELLTRAQAVLAKYFPSESVRARRVSLIDENATLVGRLTPTVRRPVATLPSGSVVLGMADVTVINDPITAQGANNATKCADIYLRAITRHIGKFDEEFMQTAFDEFWTYAEPATDFTNQFLSPTPDHARQLHVAAAEFPEIGRRFAECMNDPRDAASWILDPVGAYQYIDAIARASRPKSA</sequence>
<dbReference type="EMBL" id="MRBO01000605">
    <property type="protein sequence ID" value="KAB2583058.1"/>
    <property type="molecule type" value="Genomic_DNA"/>
</dbReference>
<dbReference type="Proteomes" id="UP000325576">
    <property type="component" value="Unassembled WGS sequence"/>
</dbReference>
<name>A0A0C2VTB4_RHOER</name>
<dbReference type="Gene3D" id="3.50.50.60">
    <property type="entry name" value="FAD/NAD(P)-binding domain"/>
    <property type="match status" value="2"/>
</dbReference>
<proteinExistence type="predicted"/>
<comment type="caution">
    <text evidence="2">The sequence shown here is derived from an EMBL/GenBank/DDBJ whole genome shotgun (WGS) entry which is preliminary data.</text>
</comment>
<organism evidence="2 3">
    <name type="scientific">Rhodococcus erythropolis</name>
    <name type="common">Arthrobacter picolinophilus</name>
    <dbReference type="NCBI Taxonomy" id="1833"/>
    <lineage>
        <taxon>Bacteria</taxon>
        <taxon>Bacillati</taxon>
        <taxon>Actinomycetota</taxon>
        <taxon>Actinomycetes</taxon>
        <taxon>Mycobacteriales</taxon>
        <taxon>Nocardiaceae</taxon>
        <taxon>Rhodococcus</taxon>
        <taxon>Rhodococcus erythropolis group</taxon>
    </lineage>
</organism>
<evidence type="ECO:0000313" key="2">
    <source>
        <dbReference type="EMBL" id="KAB2583058.1"/>
    </source>
</evidence>
<dbReference type="InterPro" id="IPR041654">
    <property type="entry name" value="StyA_sbd"/>
</dbReference>
<dbReference type="AlphaFoldDB" id="A0A0C2VTB4"/>
<dbReference type="Gene3D" id="3.30.9.40">
    <property type="match status" value="1"/>
</dbReference>
<dbReference type="InterPro" id="IPR036188">
    <property type="entry name" value="FAD/NAD-bd_sf"/>
</dbReference>
<evidence type="ECO:0000313" key="3">
    <source>
        <dbReference type="Proteomes" id="UP000325576"/>
    </source>
</evidence>
<feature type="domain" description="Styrene monooxygenase StyA putative substrate binding" evidence="1">
    <location>
        <begin position="154"/>
        <end position="261"/>
    </location>
</feature>
<dbReference type="SUPFAM" id="SSF51905">
    <property type="entry name" value="FAD/NAD(P)-binding domain"/>
    <property type="match status" value="1"/>
</dbReference>
<reference evidence="2 3" key="1">
    <citation type="journal article" date="2017" name="Poromechanics V (2013)">
        <title>Genomic Characterization of the Arsenic-Tolerant Actinobacterium, &lt;i&gt;Rhodococcus erythropolis&lt;/i&gt; S43.</title>
        <authorList>
            <person name="Retamal-Morales G."/>
            <person name="Mehnert M."/>
            <person name="Schwabe R."/>
            <person name="Tischler D."/>
            <person name="Schloemann M."/>
            <person name="Levican G.J."/>
        </authorList>
    </citation>
    <scope>NUCLEOTIDE SEQUENCE [LARGE SCALE GENOMIC DNA]</scope>
    <source>
        <strain evidence="2 3">S43</strain>
    </source>
</reference>